<reference evidence="1 2" key="1">
    <citation type="submission" date="2017-02" db="EMBL/GenBank/DDBJ databases">
        <authorList>
            <person name="Dridi B."/>
        </authorList>
    </citation>
    <scope>NUCLEOTIDE SEQUENCE [LARGE SCALE GENOMIC DNA]</scope>
    <source>
        <strain evidence="1 2">JB380</strain>
    </source>
</reference>
<name>A0A1R4I556_9GAMM</name>
<gene>
    <name evidence="1" type="ORF">CZ787_18070</name>
</gene>
<evidence type="ECO:0000313" key="1">
    <source>
        <dbReference type="EMBL" id="SJN15021.1"/>
    </source>
</evidence>
<protein>
    <submittedName>
        <fullName evidence="1">Uncharacterized protein</fullName>
    </submittedName>
</protein>
<proteinExistence type="predicted"/>
<accession>A0A1R4I556</accession>
<evidence type="ECO:0000313" key="2">
    <source>
        <dbReference type="Proteomes" id="UP000196331"/>
    </source>
</evidence>
<dbReference type="AlphaFoldDB" id="A0A1R4I556"/>
<sequence>MYFLAGISQKSGLDVVRLLNQANAIKRPYEISASLLRNC</sequence>
<comment type="caution">
    <text evidence="1">The sequence shown here is derived from an EMBL/GenBank/DDBJ whole genome shotgun (WGS) entry which is preliminary data.</text>
</comment>
<organism evidence="1 2">
    <name type="scientific">Halomonas citrativorans</name>
    <dbReference type="NCBI Taxonomy" id="2742612"/>
    <lineage>
        <taxon>Bacteria</taxon>
        <taxon>Pseudomonadati</taxon>
        <taxon>Pseudomonadota</taxon>
        <taxon>Gammaproteobacteria</taxon>
        <taxon>Oceanospirillales</taxon>
        <taxon>Halomonadaceae</taxon>
        <taxon>Halomonas</taxon>
    </lineage>
</organism>
<dbReference type="Proteomes" id="UP000196331">
    <property type="component" value="Unassembled WGS sequence"/>
</dbReference>
<dbReference type="EMBL" id="FUKM01000059">
    <property type="protein sequence ID" value="SJN15021.1"/>
    <property type="molecule type" value="Genomic_DNA"/>
</dbReference>